<dbReference type="GO" id="GO:0005840">
    <property type="term" value="C:ribosome"/>
    <property type="evidence" value="ECO:0007669"/>
    <property type="project" value="UniProtKB-KW"/>
</dbReference>
<keyword evidence="13" id="KW-0829">Tyrosine-protein kinase</keyword>
<dbReference type="Proteomes" id="UP000719412">
    <property type="component" value="Unassembled WGS sequence"/>
</dbReference>
<evidence type="ECO:0000256" key="8">
    <source>
        <dbReference type="ARBA" id="ARBA00022777"/>
    </source>
</evidence>
<dbReference type="InterPro" id="IPR018282">
    <property type="entry name" value="Ribosomal_eS6_CS"/>
</dbReference>
<evidence type="ECO:0000259" key="21">
    <source>
        <dbReference type="PROSITE" id="PS50001"/>
    </source>
</evidence>
<dbReference type="HAMAP" id="MF_00512">
    <property type="entry name" value="Ribosomal_eS6"/>
    <property type="match status" value="1"/>
</dbReference>
<evidence type="ECO:0000256" key="7">
    <source>
        <dbReference type="ARBA" id="ARBA00022741"/>
    </source>
</evidence>
<dbReference type="PROSITE" id="PS00578">
    <property type="entry name" value="RIBOSOMAL_S6E"/>
    <property type="match status" value="1"/>
</dbReference>
<dbReference type="GO" id="GO:1990904">
    <property type="term" value="C:ribonucleoprotein complex"/>
    <property type="evidence" value="ECO:0007669"/>
    <property type="project" value="UniProtKB-KW"/>
</dbReference>
<dbReference type="GO" id="GO:0005524">
    <property type="term" value="F:ATP binding"/>
    <property type="evidence" value="ECO:0007669"/>
    <property type="project" value="UniProtKB-KW"/>
</dbReference>
<evidence type="ECO:0000256" key="10">
    <source>
        <dbReference type="ARBA" id="ARBA00022980"/>
    </source>
</evidence>
<dbReference type="Pfam" id="PF00017">
    <property type="entry name" value="SH2"/>
    <property type="match status" value="1"/>
</dbReference>
<evidence type="ECO:0000313" key="24">
    <source>
        <dbReference type="EMBL" id="KAH0820794.1"/>
    </source>
</evidence>
<dbReference type="InterPro" id="IPR041070">
    <property type="entry name" value="JHD"/>
</dbReference>
<dbReference type="PRINTS" id="PR00401">
    <property type="entry name" value="SH2DOMAIN"/>
</dbReference>
<dbReference type="InterPro" id="IPR020635">
    <property type="entry name" value="Tyr_kinase_cat_dom"/>
</dbReference>
<dbReference type="InterPro" id="IPR000719">
    <property type="entry name" value="Prot_kinase_dom"/>
</dbReference>
<name>A0A8J6LF72_TENMO</name>
<evidence type="ECO:0000256" key="13">
    <source>
        <dbReference type="ARBA" id="ARBA00023137"/>
    </source>
</evidence>
<dbReference type="SUPFAM" id="SSF56112">
    <property type="entry name" value="Protein kinase-like (PK-like)"/>
    <property type="match status" value="1"/>
</dbReference>
<dbReference type="PANTHER" id="PTHR11502">
    <property type="entry name" value="40S RIBOSOMAL PROTEIN S6"/>
    <property type="match status" value="1"/>
</dbReference>
<evidence type="ECO:0000256" key="19">
    <source>
        <dbReference type="PROSITE-ProRule" id="PRU00191"/>
    </source>
</evidence>
<dbReference type="InterPro" id="IPR008266">
    <property type="entry name" value="Tyr_kinase_AS"/>
</dbReference>
<keyword evidence="25" id="KW-1185">Reference proteome</keyword>
<feature type="compositionally biased region" description="Basic and acidic residues" evidence="20">
    <location>
        <begin position="1130"/>
        <end position="1140"/>
    </location>
</feature>
<evidence type="ECO:0000259" key="23">
    <source>
        <dbReference type="PROSITE" id="PS51184"/>
    </source>
</evidence>
<comment type="similarity">
    <text evidence="3">Belongs to the eukaryotic ribosomal protein eS6 family.</text>
</comment>
<dbReference type="SMART" id="SM01405">
    <property type="entry name" value="Ribosomal_S6e"/>
    <property type="match status" value="1"/>
</dbReference>
<dbReference type="InterPro" id="IPR003347">
    <property type="entry name" value="JmjC_dom"/>
</dbReference>
<evidence type="ECO:0000313" key="25">
    <source>
        <dbReference type="Proteomes" id="UP000719412"/>
    </source>
</evidence>
<dbReference type="InterPro" id="IPR011009">
    <property type="entry name" value="Kinase-like_dom_sf"/>
</dbReference>
<dbReference type="CDD" id="cd09937">
    <property type="entry name" value="SH2_csk_like"/>
    <property type="match status" value="1"/>
</dbReference>
<keyword evidence="14" id="KW-0687">Ribonucleoprotein</keyword>
<feature type="region of interest" description="Disordered" evidence="20">
    <location>
        <begin position="708"/>
        <end position="731"/>
    </location>
</feature>
<dbReference type="SMART" id="SM00558">
    <property type="entry name" value="JmjC"/>
    <property type="match status" value="1"/>
</dbReference>
<reference evidence="24" key="2">
    <citation type="submission" date="2021-08" db="EMBL/GenBank/DDBJ databases">
        <authorList>
            <person name="Eriksson T."/>
        </authorList>
    </citation>
    <scope>NUCLEOTIDE SEQUENCE</scope>
    <source>
        <strain evidence="24">Stoneville</strain>
        <tissue evidence="24">Whole head</tissue>
    </source>
</reference>
<dbReference type="GO" id="GO:0006412">
    <property type="term" value="P:translation"/>
    <property type="evidence" value="ECO:0007669"/>
    <property type="project" value="InterPro"/>
</dbReference>
<evidence type="ECO:0000256" key="15">
    <source>
        <dbReference type="ARBA" id="ARBA00035278"/>
    </source>
</evidence>
<evidence type="ECO:0000256" key="20">
    <source>
        <dbReference type="SAM" id="MobiDB-lite"/>
    </source>
</evidence>
<dbReference type="InterPro" id="IPR035027">
    <property type="entry name" value="Csk-like_SH2"/>
</dbReference>
<proteinExistence type="inferred from homology"/>
<dbReference type="Pfam" id="PF17811">
    <property type="entry name" value="JHD"/>
    <property type="match status" value="1"/>
</dbReference>
<dbReference type="InterPro" id="IPR036860">
    <property type="entry name" value="SH2_dom_sf"/>
</dbReference>
<dbReference type="Gene3D" id="1.10.510.10">
    <property type="entry name" value="Transferase(Phosphotransferase) domain 1"/>
    <property type="match status" value="1"/>
</dbReference>
<evidence type="ECO:0000256" key="4">
    <source>
        <dbReference type="ARBA" id="ARBA00011903"/>
    </source>
</evidence>
<dbReference type="PROSITE" id="PS50011">
    <property type="entry name" value="PROTEIN_KINASE_DOM"/>
    <property type="match status" value="1"/>
</dbReference>
<dbReference type="InterPro" id="IPR020924">
    <property type="entry name" value="Ribosomal_eS6_arc"/>
</dbReference>
<feature type="compositionally biased region" description="Basic residues" evidence="20">
    <location>
        <begin position="814"/>
        <end position="823"/>
    </location>
</feature>
<feature type="compositionally biased region" description="Basic and acidic residues" evidence="20">
    <location>
        <begin position="804"/>
        <end position="813"/>
    </location>
</feature>
<dbReference type="FunFam" id="3.30.505.10:FF:000023">
    <property type="entry name" value="Tyrosine-protein kinase"/>
    <property type="match status" value="1"/>
</dbReference>
<accession>A0A8J6LF72</accession>
<dbReference type="Gene3D" id="2.60.120.650">
    <property type="entry name" value="Cupin"/>
    <property type="match status" value="2"/>
</dbReference>
<comment type="catalytic activity">
    <reaction evidence="17">
        <text>L-tyrosyl-[protein] + ATP = O-phospho-L-tyrosyl-[protein] + ADP + H(+)</text>
        <dbReference type="Rhea" id="RHEA:10596"/>
        <dbReference type="Rhea" id="RHEA-COMP:10136"/>
        <dbReference type="Rhea" id="RHEA-COMP:20101"/>
        <dbReference type="ChEBI" id="CHEBI:15378"/>
        <dbReference type="ChEBI" id="CHEBI:30616"/>
        <dbReference type="ChEBI" id="CHEBI:46858"/>
        <dbReference type="ChEBI" id="CHEBI:61978"/>
        <dbReference type="ChEBI" id="CHEBI:456216"/>
        <dbReference type="EC" id="2.7.10.1"/>
    </reaction>
</comment>
<sequence length="1581" mass="180258">MVFSKEIFVADSTEIALKLRHEYEGTTTLSCYFNLIELLTDTSEPRNFVNQSRRLTVHEIRHNKRSALKEEANIKIRIFNGSDFCHLARTLRLCGYSKDAATPGVIITDAATDYCPSYHPAFRALSYSSVCIARFRTLEDNKSCRIMRHWESLRWKQMQADGRSLTFNHHCAILHPCRSQGKNATQQDNSPAEPARPASTVFLIERMVDAWQESELVDVLVSPRRGDGVATAEGCLGVVDACMTELERSQVDKWFWLHFASEGEVVIHMRGQQITETLLQQQGFNNPIVIDGKDGLDMTLPPDNFSLYDVESYVGGDVEIDVDRCYKCVLRQGQTMMIPTGWIHAVLTPIDSLVFGGNFLQSLNIPMQLTVYDIEKKVKTDAKYRYPNFELINWFAAVHLLKKISEHNTEERKCPSNLLVGLKTLLITLKQWNSEKDYNTNVRDQIPYTINPVQLLKDMSREIRHAERFINQLNPPKPERESKRKRKRPINRDFVDYSLSPKSSAQDFLPEPKIVEYARPPPLKLTLPKPVTYPYERSNFVEQRINFDNTEQNWRSQFSRPEQTTAVHRGGAVLKFKLGSKDILPTNSDIPEDHFGFANSSKSIYDFHDESDRDEDCFNLNIDENPTPKKTKKQTGTLKVRFPVTYDMKSKKSKDPMTDIEGDVPKNGIESLLKASALTTNDDNGRASPSTQEAIAGMLSISQTYLQSGKVNSRSSRKYSSSPPLEEGNLNNVHQDEDYIYPSLDNSDDEDIHIFKPRGRSKIDEAWNPKARVGPLLPKTNRPAREGTKKQAVEKVLEAAAAKRANEVPEKAPKRQYRRKKIKPKLDVKSPSSNATSIPSTSTASTPKPRKGMKTVKQRLDLGSSPPTPIINCVCANPAVRLCEQFFCQAIFVYVFLALGVQIHGSTMKLNVSYPATGCQKLFEVVDEHKIRIFYEKRMGQEVEADPLGDEWKGYVLRISGGNDKQGFPMKQGVLTNSRVRLLLSKGHSCYRPRRDGERKRKSVRGCIVDGNLSVLALVIVRKGEQNIPGLTDTTVPRRLGPKRASNIRKLFNLSKEDDVRQYVVKRPLPQKEGKKQRFKAPKIQRLITPVVLQRKRHRLALKKKRCLRRKEQSDNYAKLLAQRKKESKAKKEELKRRSQWDSMTTSHPPTVPARGIKRSTPSEVSRPHDDPSWMISQEMAPQMDNSIKHDCNISLRSPNNMNISSDCNNFKNVRHDVNVNHVPSPMRSNSKFSTTPWFHGNITRENAENLLSARTDGLFLVRESTNFPGDYTLCVCYDNKVEHYRVKSHANQLTIDDEEFFDNLEAMIEHYKNDADGLCTKLVKALCNEKSKENDDLCVISEQELEICEPIGKGEFCEVMLGKWKKNKVAVKVLKDSSEAEAILMKSLHHENLVNLLGIVRKKDQIYLVTEYMSKGSLVDYLRSRGRLHVTKKDQINFAFDTSSGMEYLEKMHVVHRDLAARNVLIAENAVAKVSDFGLARNEARNEMNPMSESAKLPIKWTAPEALKRNIFSNKSDMWSFGILLWEIYSFGRVPYPRIPLADVVKHVEKGYKMEAPEGCPPEVYEIMRQDAKTPRVKTS</sequence>
<dbReference type="Gene3D" id="1.20.5.2650">
    <property type="match status" value="1"/>
</dbReference>
<dbReference type="Gene3D" id="3.30.505.10">
    <property type="entry name" value="SH2 domain"/>
    <property type="match status" value="1"/>
</dbReference>
<dbReference type="GO" id="GO:0050793">
    <property type="term" value="P:regulation of developmental process"/>
    <property type="evidence" value="ECO:0007669"/>
    <property type="project" value="UniProtKB-ARBA"/>
</dbReference>
<feature type="region of interest" description="Disordered" evidence="20">
    <location>
        <begin position="802"/>
        <end position="855"/>
    </location>
</feature>
<dbReference type="GO" id="GO:0051130">
    <property type="term" value="P:positive regulation of cellular component organization"/>
    <property type="evidence" value="ECO:0007669"/>
    <property type="project" value="UniProtKB-ARBA"/>
</dbReference>
<dbReference type="InterPro" id="IPR000980">
    <property type="entry name" value="SH2"/>
</dbReference>
<feature type="region of interest" description="Disordered" evidence="20">
    <location>
        <begin position="468"/>
        <end position="493"/>
    </location>
</feature>
<evidence type="ECO:0000256" key="17">
    <source>
        <dbReference type="ARBA" id="ARBA00051243"/>
    </source>
</evidence>
<keyword evidence="7" id="KW-0547">Nucleotide-binding</keyword>
<dbReference type="GO" id="GO:0005737">
    <property type="term" value="C:cytoplasm"/>
    <property type="evidence" value="ECO:0007669"/>
    <property type="project" value="UniProtKB-SubCell"/>
</dbReference>
<feature type="region of interest" description="Disordered" evidence="20">
    <location>
        <begin position="1123"/>
        <end position="1170"/>
    </location>
</feature>
<dbReference type="GO" id="GO:0002009">
    <property type="term" value="P:morphogenesis of an epithelium"/>
    <property type="evidence" value="ECO:0007669"/>
    <property type="project" value="UniProtKB-ARBA"/>
</dbReference>
<keyword evidence="12" id="KW-0472">Membrane</keyword>
<dbReference type="EMBL" id="JABDTM020010757">
    <property type="protein sequence ID" value="KAH0820794.1"/>
    <property type="molecule type" value="Genomic_DNA"/>
</dbReference>
<keyword evidence="5" id="KW-0963">Cytoplasm</keyword>
<dbReference type="Pfam" id="PF01092">
    <property type="entry name" value="Ribosomal_S6e"/>
    <property type="match status" value="1"/>
</dbReference>
<dbReference type="InterPro" id="IPR001377">
    <property type="entry name" value="Ribosomal_eS6"/>
</dbReference>
<dbReference type="GO" id="GO:0012505">
    <property type="term" value="C:endomembrane system"/>
    <property type="evidence" value="ECO:0007669"/>
    <property type="project" value="UniProtKB-SubCell"/>
</dbReference>
<keyword evidence="8" id="KW-0418">Kinase</keyword>
<dbReference type="PRINTS" id="PR00109">
    <property type="entry name" value="TYRKINASE"/>
</dbReference>
<feature type="region of interest" description="Disordered" evidence="20">
    <location>
        <begin position="772"/>
        <end position="791"/>
    </location>
</feature>
<dbReference type="Gene3D" id="1.20.58.1360">
    <property type="match status" value="1"/>
</dbReference>
<gene>
    <name evidence="24" type="ORF">GEV33_001997</name>
</gene>
<dbReference type="PROSITE" id="PS51184">
    <property type="entry name" value="JMJC"/>
    <property type="match status" value="1"/>
</dbReference>
<comment type="catalytic activity">
    <reaction evidence="18">
        <text>L-tyrosyl-[protein] + ATP = O-phospho-L-tyrosyl-[protein] + ADP + H(+)</text>
        <dbReference type="Rhea" id="RHEA:10596"/>
        <dbReference type="Rhea" id="RHEA-COMP:10136"/>
        <dbReference type="Rhea" id="RHEA-COMP:20101"/>
        <dbReference type="ChEBI" id="CHEBI:15378"/>
        <dbReference type="ChEBI" id="CHEBI:30616"/>
        <dbReference type="ChEBI" id="CHEBI:46858"/>
        <dbReference type="ChEBI" id="CHEBI:61978"/>
        <dbReference type="ChEBI" id="CHEBI:456216"/>
        <dbReference type="EC" id="2.7.10.2"/>
    </reaction>
</comment>
<dbReference type="EC" id="2.7.10.2" evidence="4"/>
<dbReference type="PROSITE" id="PS50001">
    <property type="entry name" value="SH2"/>
    <property type="match status" value="1"/>
</dbReference>
<dbReference type="GO" id="GO:0048468">
    <property type="term" value="P:cell development"/>
    <property type="evidence" value="ECO:0007669"/>
    <property type="project" value="UniProtKB-ARBA"/>
</dbReference>
<comment type="caution">
    <text evidence="24">The sequence shown here is derived from an EMBL/GenBank/DDBJ whole genome shotgun (WGS) entry which is preliminary data.</text>
</comment>
<dbReference type="SMART" id="SM00219">
    <property type="entry name" value="TyrKc"/>
    <property type="match status" value="1"/>
</dbReference>
<organism evidence="24 25">
    <name type="scientific">Tenebrio molitor</name>
    <name type="common">Yellow mealworm beetle</name>
    <dbReference type="NCBI Taxonomy" id="7067"/>
    <lineage>
        <taxon>Eukaryota</taxon>
        <taxon>Metazoa</taxon>
        <taxon>Ecdysozoa</taxon>
        <taxon>Arthropoda</taxon>
        <taxon>Hexapoda</taxon>
        <taxon>Insecta</taxon>
        <taxon>Pterygota</taxon>
        <taxon>Neoptera</taxon>
        <taxon>Endopterygota</taxon>
        <taxon>Coleoptera</taxon>
        <taxon>Polyphaga</taxon>
        <taxon>Cucujiformia</taxon>
        <taxon>Tenebrionidae</taxon>
        <taxon>Tenebrio</taxon>
    </lineage>
</organism>
<dbReference type="SUPFAM" id="SSF51197">
    <property type="entry name" value="Clavaminate synthase-like"/>
    <property type="match status" value="1"/>
</dbReference>
<dbReference type="PROSITE" id="PS00109">
    <property type="entry name" value="PROTEIN_KINASE_TYR"/>
    <property type="match status" value="1"/>
</dbReference>
<dbReference type="SUPFAM" id="SSF55550">
    <property type="entry name" value="SH2 domain"/>
    <property type="match status" value="1"/>
</dbReference>
<keyword evidence="9" id="KW-0067">ATP-binding</keyword>
<evidence type="ECO:0000256" key="14">
    <source>
        <dbReference type="ARBA" id="ARBA00023274"/>
    </source>
</evidence>
<feature type="domain" description="SH2" evidence="21">
    <location>
        <begin position="1238"/>
        <end position="1327"/>
    </location>
</feature>
<feature type="domain" description="JmjC" evidence="23">
    <location>
        <begin position="193"/>
        <end position="376"/>
    </location>
</feature>
<comment type="subcellular location">
    <subcellularLocation>
        <location evidence="2">Cytoplasm</location>
    </subcellularLocation>
    <subcellularLocation>
        <location evidence="1">Endomembrane system</location>
    </subcellularLocation>
</comment>
<evidence type="ECO:0000256" key="6">
    <source>
        <dbReference type="ARBA" id="ARBA00022679"/>
    </source>
</evidence>
<evidence type="ECO:0000256" key="5">
    <source>
        <dbReference type="ARBA" id="ARBA00022490"/>
    </source>
</evidence>
<evidence type="ECO:0000256" key="16">
    <source>
        <dbReference type="ARBA" id="ARBA00035403"/>
    </source>
</evidence>
<dbReference type="InterPro" id="IPR001245">
    <property type="entry name" value="Ser-Thr/Tyr_kinase_cat_dom"/>
</dbReference>
<keyword evidence="10" id="KW-0689">Ribosomal protein</keyword>
<reference evidence="24" key="1">
    <citation type="journal article" date="2020" name="J Insects Food Feed">
        <title>The yellow mealworm (Tenebrio molitor) genome: a resource for the emerging insects as food and feed industry.</title>
        <authorList>
            <person name="Eriksson T."/>
            <person name="Andere A."/>
            <person name="Kelstrup H."/>
            <person name="Emery V."/>
            <person name="Picard C."/>
        </authorList>
    </citation>
    <scope>NUCLEOTIDE SEQUENCE</scope>
    <source>
        <strain evidence="24">Stoneville</strain>
        <tissue evidence="24">Whole head</tissue>
    </source>
</reference>
<dbReference type="GO" id="GO:0004714">
    <property type="term" value="F:transmembrane receptor protein tyrosine kinase activity"/>
    <property type="evidence" value="ECO:0007669"/>
    <property type="project" value="UniProtKB-EC"/>
</dbReference>
<keyword evidence="11 19" id="KW-0727">SH2 domain</keyword>
<evidence type="ECO:0000256" key="11">
    <source>
        <dbReference type="ARBA" id="ARBA00022999"/>
    </source>
</evidence>
<evidence type="ECO:0000256" key="1">
    <source>
        <dbReference type="ARBA" id="ARBA00004308"/>
    </source>
</evidence>
<dbReference type="FunFam" id="1.10.510.10:FF:001512">
    <property type="entry name" value="Receptor tyrosine-protein kinase erbB-2"/>
    <property type="match status" value="1"/>
</dbReference>
<dbReference type="GO" id="GO:0004715">
    <property type="term" value="F:non-membrane spanning protein tyrosine kinase activity"/>
    <property type="evidence" value="ECO:0007669"/>
    <property type="project" value="UniProtKB-EC"/>
</dbReference>
<evidence type="ECO:0000256" key="9">
    <source>
        <dbReference type="ARBA" id="ARBA00022840"/>
    </source>
</evidence>
<feature type="domain" description="Protein kinase" evidence="22">
    <location>
        <begin position="1346"/>
        <end position="1581"/>
    </location>
</feature>
<evidence type="ECO:0000256" key="18">
    <source>
        <dbReference type="ARBA" id="ARBA00051245"/>
    </source>
</evidence>
<evidence type="ECO:0000256" key="12">
    <source>
        <dbReference type="ARBA" id="ARBA00023136"/>
    </source>
</evidence>
<evidence type="ECO:0000259" key="22">
    <source>
        <dbReference type="PROSITE" id="PS50011"/>
    </source>
</evidence>
<protein>
    <recommendedName>
        <fullName evidence="15">Small ribosomal subunit protein eS6</fullName>
        <ecNumber evidence="4">2.7.10.2</ecNumber>
    </recommendedName>
    <alternativeName>
        <fullName evidence="16">40S ribosomal protein S6</fullName>
    </alternativeName>
</protein>
<keyword evidence="6" id="KW-0808">Transferase</keyword>
<evidence type="ECO:0000256" key="2">
    <source>
        <dbReference type="ARBA" id="ARBA00004496"/>
    </source>
</evidence>
<dbReference type="SMART" id="SM00252">
    <property type="entry name" value="SH2"/>
    <property type="match status" value="1"/>
</dbReference>
<feature type="compositionally biased region" description="Low complexity" evidence="20">
    <location>
        <begin position="829"/>
        <end position="847"/>
    </location>
</feature>
<dbReference type="GO" id="GO:0030182">
    <property type="term" value="P:neuron differentiation"/>
    <property type="evidence" value="ECO:0007669"/>
    <property type="project" value="UniProtKB-ARBA"/>
</dbReference>
<evidence type="ECO:0000256" key="3">
    <source>
        <dbReference type="ARBA" id="ARBA00009312"/>
    </source>
</evidence>
<dbReference type="GO" id="GO:0003735">
    <property type="term" value="F:structural constituent of ribosome"/>
    <property type="evidence" value="ECO:0007669"/>
    <property type="project" value="InterPro"/>
</dbReference>
<dbReference type="Pfam" id="PF07714">
    <property type="entry name" value="PK_Tyr_Ser-Thr"/>
    <property type="match status" value="1"/>
</dbReference>